<dbReference type="InterPro" id="IPR054710">
    <property type="entry name" value="Tri101-like_N"/>
</dbReference>
<dbReference type="InterPro" id="IPR023213">
    <property type="entry name" value="CAT-like_dom_sf"/>
</dbReference>
<sequence length="425" mass="47184">MARKHIYHLSSIDQSLVRTYIRYCLCFPYDPNHMDTAISSFHNFIERIITHLPILAGGIRSVPDADSESLAAQPGRLEVHVGLQEVSNFRATVRYIDYDEVWYTYLFLAQTRMPPARLINQLLTPLPDAPEKDALSSPVFAAQANIIKDGLLVALYLHHSVANVHGLGQIIRLMSSNSVPRAISDETLRTDAATQSELRARLSGHKQPKETSQLTGREVGTSRVLAFDLATIEKTKDLMNERFHDIYEEEIIHISAFDCLAAILWKAVSCASWPQGPPEDDSGRFLKLTIPVSVRNRLPSSSLPKDYFGNALVHAETHSMSKIATINSLEDVSEAGISNRSFDTNLVVTSWADLPTGERDAGLGLGLGAPEWGRKIGRANTGYGCIVLPGRREEGVWKVQVTFTEEVMARMLADEGLMKFVSWVA</sequence>
<dbReference type="EMBL" id="NAJQ01000926">
    <property type="protein sequence ID" value="TKA63599.1"/>
    <property type="molecule type" value="Genomic_DNA"/>
</dbReference>
<name>A0A4V5NDJ3_9PEZI</name>
<evidence type="ECO:0000259" key="2">
    <source>
        <dbReference type="Pfam" id="PF22664"/>
    </source>
</evidence>
<dbReference type="PANTHER" id="PTHR31896">
    <property type="entry name" value="FAMILY REGULATORY PROTEIN, PUTATIVE (AFU_ORTHOLOGUE AFUA_3G14730)-RELATED"/>
    <property type="match status" value="1"/>
</dbReference>
<evidence type="ECO:0000313" key="4">
    <source>
        <dbReference type="Proteomes" id="UP000309340"/>
    </source>
</evidence>
<proteinExistence type="predicted"/>
<evidence type="ECO:0000313" key="3">
    <source>
        <dbReference type="EMBL" id="TKA63599.1"/>
    </source>
</evidence>
<protein>
    <recommendedName>
        <fullName evidence="2">Trichothecene 3-O-acetyltransferase-like N-terminal domain-containing protein</fullName>
    </recommendedName>
</protein>
<gene>
    <name evidence="3" type="ORF">B0A55_09773</name>
</gene>
<dbReference type="PANTHER" id="PTHR31896:SF64">
    <property type="entry name" value="TRICHOTHECENE 3-O-ACETYLTRANSFERASE"/>
    <property type="match status" value="1"/>
</dbReference>
<dbReference type="STRING" id="329884.A0A4V5NDJ3"/>
<dbReference type="GO" id="GO:0016740">
    <property type="term" value="F:transferase activity"/>
    <property type="evidence" value="ECO:0007669"/>
    <property type="project" value="UniProtKB-KW"/>
</dbReference>
<keyword evidence="1" id="KW-0808">Transferase</keyword>
<comment type="caution">
    <text evidence="3">The sequence shown here is derived from an EMBL/GenBank/DDBJ whole genome shotgun (WGS) entry which is preliminary data.</text>
</comment>
<dbReference type="Pfam" id="PF22664">
    <property type="entry name" value="TRI-like_N"/>
    <property type="match status" value="1"/>
</dbReference>
<feature type="domain" description="Trichothecene 3-O-acetyltransferase-like N-terminal" evidence="2">
    <location>
        <begin position="20"/>
        <end position="175"/>
    </location>
</feature>
<dbReference type="Proteomes" id="UP000309340">
    <property type="component" value="Unassembled WGS sequence"/>
</dbReference>
<dbReference type="Gene3D" id="3.30.559.10">
    <property type="entry name" value="Chloramphenicol acetyltransferase-like domain"/>
    <property type="match status" value="2"/>
</dbReference>
<dbReference type="OrthoDB" id="1862401at2759"/>
<evidence type="ECO:0000256" key="1">
    <source>
        <dbReference type="ARBA" id="ARBA00022679"/>
    </source>
</evidence>
<accession>A0A4V5NDJ3</accession>
<dbReference type="AlphaFoldDB" id="A0A4V5NDJ3"/>
<organism evidence="3 4">
    <name type="scientific">Friedmanniomyces simplex</name>
    <dbReference type="NCBI Taxonomy" id="329884"/>
    <lineage>
        <taxon>Eukaryota</taxon>
        <taxon>Fungi</taxon>
        <taxon>Dikarya</taxon>
        <taxon>Ascomycota</taxon>
        <taxon>Pezizomycotina</taxon>
        <taxon>Dothideomycetes</taxon>
        <taxon>Dothideomycetidae</taxon>
        <taxon>Mycosphaerellales</taxon>
        <taxon>Teratosphaeriaceae</taxon>
        <taxon>Friedmanniomyces</taxon>
    </lineage>
</organism>
<dbReference type="InterPro" id="IPR051283">
    <property type="entry name" value="Sec_Metabolite_Acyltrans"/>
</dbReference>
<keyword evidence="4" id="KW-1185">Reference proteome</keyword>
<reference evidence="3 4" key="1">
    <citation type="submission" date="2017-03" db="EMBL/GenBank/DDBJ databases">
        <title>Genomes of endolithic fungi from Antarctica.</title>
        <authorList>
            <person name="Coleine C."/>
            <person name="Masonjones S."/>
            <person name="Stajich J.E."/>
        </authorList>
    </citation>
    <scope>NUCLEOTIDE SEQUENCE [LARGE SCALE GENOMIC DNA]</scope>
    <source>
        <strain evidence="3 4">CCFEE 5184</strain>
    </source>
</reference>